<evidence type="ECO:0000313" key="4">
    <source>
        <dbReference type="Proteomes" id="UP000053989"/>
    </source>
</evidence>
<dbReference type="GO" id="GO:0005730">
    <property type="term" value="C:nucleolus"/>
    <property type="evidence" value="ECO:0007669"/>
    <property type="project" value="TreeGrafter"/>
</dbReference>
<dbReference type="EMBL" id="KN822208">
    <property type="protein sequence ID" value="KIM52524.1"/>
    <property type="molecule type" value="Genomic_DNA"/>
</dbReference>
<evidence type="ECO:0000256" key="2">
    <source>
        <dbReference type="ARBA" id="ARBA00023134"/>
    </source>
</evidence>
<keyword evidence="2" id="KW-0342">GTP-binding</keyword>
<keyword evidence="4" id="KW-1185">Reference proteome</keyword>
<dbReference type="AlphaFoldDB" id="A0A0C3D809"/>
<dbReference type="InParanoid" id="A0A0C3D809"/>
<dbReference type="Gene3D" id="1.10.1580.10">
    <property type="match status" value="1"/>
</dbReference>
<dbReference type="GO" id="GO:0005525">
    <property type="term" value="F:GTP binding"/>
    <property type="evidence" value="ECO:0007669"/>
    <property type="project" value="UniProtKB-KW"/>
</dbReference>
<dbReference type="InterPro" id="IPR023179">
    <property type="entry name" value="GTP-bd_ortho_bundle_sf"/>
</dbReference>
<reference evidence="3 4" key="1">
    <citation type="submission" date="2014-04" db="EMBL/GenBank/DDBJ databases">
        <authorList>
            <consortium name="DOE Joint Genome Institute"/>
            <person name="Kuo A."/>
            <person name="Kohler A."/>
            <person name="Nagy L.G."/>
            <person name="Floudas D."/>
            <person name="Copeland A."/>
            <person name="Barry K.W."/>
            <person name="Cichocki N."/>
            <person name="Veneault-Fourrey C."/>
            <person name="LaButti K."/>
            <person name="Lindquist E.A."/>
            <person name="Lipzen A."/>
            <person name="Lundell T."/>
            <person name="Morin E."/>
            <person name="Murat C."/>
            <person name="Sun H."/>
            <person name="Tunlid A."/>
            <person name="Henrissat B."/>
            <person name="Grigoriev I.V."/>
            <person name="Hibbett D.S."/>
            <person name="Martin F."/>
            <person name="Nordberg H.P."/>
            <person name="Cantor M.N."/>
            <person name="Hua S.X."/>
        </authorList>
    </citation>
    <scope>NUCLEOTIDE SEQUENCE [LARGE SCALE GENOMIC DNA]</scope>
    <source>
        <strain evidence="3 4">Foug A</strain>
    </source>
</reference>
<sequence>MLEFLTMFALSSGRLLKGGTPDILSAACQVLMDWNHQKIPYFSMPPTVHPSSIPSTVTTAGSDHISLGAENVRNAQIVSEFSKPFELAGLFGAADLGTFGNEQKTEEMDLMGVVAAPEVSDMIIDEATAMWIPQKRR</sequence>
<name>A0A0C3D809_9AGAM</name>
<dbReference type="PANTHER" id="PTHR11089:SF30">
    <property type="entry name" value="GUANINE NUCLEOTIDE-BINDING PROTEIN-LIKE 3 HOMOLOG"/>
    <property type="match status" value="1"/>
</dbReference>
<keyword evidence="1" id="KW-0547">Nucleotide-binding</keyword>
<dbReference type="PANTHER" id="PTHR11089">
    <property type="entry name" value="GTP-BINDING PROTEIN-RELATED"/>
    <property type="match status" value="1"/>
</dbReference>
<organism evidence="3 4">
    <name type="scientific">Scleroderma citrinum Foug A</name>
    <dbReference type="NCBI Taxonomy" id="1036808"/>
    <lineage>
        <taxon>Eukaryota</taxon>
        <taxon>Fungi</taxon>
        <taxon>Dikarya</taxon>
        <taxon>Basidiomycota</taxon>
        <taxon>Agaricomycotina</taxon>
        <taxon>Agaricomycetes</taxon>
        <taxon>Agaricomycetidae</taxon>
        <taxon>Boletales</taxon>
        <taxon>Sclerodermatineae</taxon>
        <taxon>Sclerodermataceae</taxon>
        <taxon>Scleroderma</taxon>
    </lineage>
</organism>
<protein>
    <submittedName>
        <fullName evidence="3">Uncharacterized protein</fullName>
    </submittedName>
</protein>
<dbReference type="OrthoDB" id="444945at2759"/>
<dbReference type="Proteomes" id="UP000053989">
    <property type="component" value="Unassembled WGS sequence"/>
</dbReference>
<evidence type="ECO:0000313" key="3">
    <source>
        <dbReference type="EMBL" id="KIM52524.1"/>
    </source>
</evidence>
<proteinExistence type="predicted"/>
<dbReference type="STRING" id="1036808.A0A0C3D809"/>
<evidence type="ECO:0000256" key="1">
    <source>
        <dbReference type="ARBA" id="ARBA00022741"/>
    </source>
</evidence>
<dbReference type="HOGENOM" id="CLU_1866319_0_0_1"/>
<gene>
    <name evidence="3" type="ORF">SCLCIDRAFT_32592</name>
</gene>
<accession>A0A0C3D809</accession>
<dbReference type="InterPro" id="IPR050755">
    <property type="entry name" value="TRAFAC_YlqF/YawG_RiboMat"/>
</dbReference>
<reference evidence="4" key="2">
    <citation type="submission" date="2015-01" db="EMBL/GenBank/DDBJ databases">
        <title>Evolutionary Origins and Diversification of the Mycorrhizal Mutualists.</title>
        <authorList>
            <consortium name="DOE Joint Genome Institute"/>
            <consortium name="Mycorrhizal Genomics Consortium"/>
            <person name="Kohler A."/>
            <person name="Kuo A."/>
            <person name="Nagy L.G."/>
            <person name="Floudas D."/>
            <person name="Copeland A."/>
            <person name="Barry K.W."/>
            <person name="Cichocki N."/>
            <person name="Veneault-Fourrey C."/>
            <person name="LaButti K."/>
            <person name="Lindquist E.A."/>
            <person name="Lipzen A."/>
            <person name="Lundell T."/>
            <person name="Morin E."/>
            <person name="Murat C."/>
            <person name="Riley R."/>
            <person name="Ohm R."/>
            <person name="Sun H."/>
            <person name="Tunlid A."/>
            <person name="Henrissat B."/>
            <person name="Grigoriev I.V."/>
            <person name="Hibbett D.S."/>
            <person name="Martin F."/>
        </authorList>
    </citation>
    <scope>NUCLEOTIDE SEQUENCE [LARGE SCALE GENOMIC DNA]</scope>
    <source>
        <strain evidence="4">Foug A</strain>
    </source>
</reference>